<dbReference type="InterPro" id="IPR023213">
    <property type="entry name" value="CAT-like_dom_sf"/>
</dbReference>
<evidence type="ECO:0000259" key="2">
    <source>
        <dbReference type="Pfam" id="PF00668"/>
    </source>
</evidence>
<keyword evidence="1" id="KW-0511">Multifunctional enzyme</keyword>
<dbReference type="PANTHER" id="PTHR45527:SF1">
    <property type="entry name" value="FATTY ACID SYNTHASE"/>
    <property type="match status" value="1"/>
</dbReference>
<dbReference type="InterPro" id="IPR001242">
    <property type="entry name" value="Condensation_dom"/>
</dbReference>
<organism evidence="3 4">
    <name type="scientific">Lentinula boryana</name>
    <dbReference type="NCBI Taxonomy" id="40481"/>
    <lineage>
        <taxon>Eukaryota</taxon>
        <taxon>Fungi</taxon>
        <taxon>Dikarya</taxon>
        <taxon>Basidiomycota</taxon>
        <taxon>Agaricomycotina</taxon>
        <taxon>Agaricomycetes</taxon>
        <taxon>Agaricomycetidae</taxon>
        <taxon>Agaricales</taxon>
        <taxon>Marasmiineae</taxon>
        <taxon>Omphalotaceae</taxon>
        <taxon>Lentinula</taxon>
    </lineage>
</organism>
<reference evidence="3" key="1">
    <citation type="submission" date="2022-08" db="EMBL/GenBank/DDBJ databases">
        <authorList>
            <consortium name="DOE Joint Genome Institute"/>
            <person name="Min B."/>
            <person name="Riley R."/>
            <person name="Sierra-Patev S."/>
            <person name="Naranjo-Ortiz M."/>
            <person name="Looney B."/>
            <person name="Konkel Z."/>
            <person name="Slot J.C."/>
            <person name="Sakamoto Y."/>
            <person name="Steenwyk J.L."/>
            <person name="Rokas A."/>
            <person name="Carro J."/>
            <person name="Camarero S."/>
            <person name="Ferreira P."/>
            <person name="Molpeceres G."/>
            <person name="Ruiz-Duenas F.J."/>
            <person name="Serrano A."/>
            <person name="Henrissat B."/>
            <person name="Drula E."/>
            <person name="Hughes K.W."/>
            <person name="Mata J.L."/>
            <person name="Ishikawa N.K."/>
            <person name="Vargas-Isla R."/>
            <person name="Ushijima S."/>
            <person name="Smith C.A."/>
            <person name="Ahrendt S."/>
            <person name="Andreopoulos W."/>
            <person name="He G."/>
            <person name="Labutti K."/>
            <person name="Lipzen A."/>
            <person name="Ng V."/>
            <person name="Sandor L."/>
            <person name="Barry K."/>
            <person name="Martinez A.T."/>
            <person name="Xiao Y."/>
            <person name="Gibbons J.G."/>
            <person name="Terashima K."/>
            <person name="Hibbett D.S."/>
            <person name="Grigoriev I.V."/>
        </authorList>
    </citation>
    <scope>NUCLEOTIDE SEQUENCE</scope>
    <source>
        <strain evidence="3">TFB10827</strain>
    </source>
</reference>
<dbReference type="SUPFAM" id="SSF52777">
    <property type="entry name" value="CoA-dependent acyltransferases"/>
    <property type="match status" value="2"/>
</dbReference>
<evidence type="ECO:0000256" key="1">
    <source>
        <dbReference type="ARBA" id="ARBA00023268"/>
    </source>
</evidence>
<dbReference type="Pfam" id="PF00668">
    <property type="entry name" value="Condensation"/>
    <property type="match status" value="1"/>
</dbReference>
<name>A0ABQ8PX46_9AGAR</name>
<proteinExistence type="predicted"/>
<comment type="caution">
    <text evidence="3">The sequence shown here is derived from an EMBL/GenBank/DDBJ whole genome shotgun (WGS) entry which is preliminary data.</text>
</comment>
<evidence type="ECO:0000313" key="3">
    <source>
        <dbReference type="EMBL" id="KAJ3991002.1"/>
    </source>
</evidence>
<dbReference type="Gene3D" id="3.30.559.30">
    <property type="entry name" value="Nonribosomal peptide synthetase, condensation domain"/>
    <property type="match status" value="1"/>
</dbReference>
<dbReference type="Gene3D" id="3.30.559.10">
    <property type="entry name" value="Chloramphenicol acetyltransferase-like domain"/>
    <property type="match status" value="1"/>
</dbReference>
<feature type="non-terminal residue" evidence="3">
    <location>
        <position position="506"/>
    </location>
</feature>
<keyword evidence="4" id="KW-1185">Reference proteome</keyword>
<dbReference type="Proteomes" id="UP001163828">
    <property type="component" value="Unassembled WGS sequence"/>
</dbReference>
<accession>A0ABQ8PX46</accession>
<feature type="domain" description="Condensation" evidence="2">
    <location>
        <begin position="30"/>
        <end position="447"/>
    </location>
</feature>
<protein>
    <recommendedName>
        <fullName evidence="2">Condensation domain-containing protein</fullName>
    </recommendedName>
</protein>
<dbReference type="PANTHER" id="PTHR45527">
    <property type="entry name" value="NONRIBOSOMAL PEPTIDE SYNTHETASE"/>
    <property type="match status" value="1"/>
</dbReference>
<evidence type="ECO:0000313" key="4">
    <source>
        <dbReference type="Proteomes" id="UP001163828"/>
    </source>
</evidence>
<dbReference type="EMBL" id="MU791247">
    <property type="protein sequence ID" value="KAJ3991002.1"/>
    <property type="molecule type" value="Genomic_DNA"/>
</dbReference>
<sequence>MAQESSTVSDRVRFDWRPSIVEAGVDPNHVEDVYLATPFQQGVLHTTTKSRPPGRFLIAFHTFVLPPHADVSRLCAAWDILVGSASILRTGFCVSPNGVLAVVYKADASKPREIKWVEDVHDDLDQNGIQASKLSFVQNLAFDSYSGHVPLGVHVVGNPRTGYHVQFALHHSLFDGASMVILMKALNTLYREGFGGPNARLYIPSFAAVADAIHMQSIPTMNTATEYWRRFCNNLPNTTWPYSSLISSHNDSPFCMETLFLYCAVPKQSRPNLPAFRSRTARAALAIAVMLHSNLNDIIFSETRSSRSLLPAHLQSAPGPCLAAQLVRLQCNPSTTLVDLLDEAGNTETERIAKECPMTFGQIMEAAGSTVSKKIQAFLTMHSATFRLTDEHVPGWKFMGSASYHETPLNINIFPPQNGACEIRLRYDSAISQHVDVPAFFDHFVSIVGILGSLDHKSPASLDFVTVNDILKRLGAIDAPLTRHFGLGPQNIMEDPIQKSFPNVHE</sequence>
<gene>
    <name evidence="3" type="ORF">F5050DRAFT_1813104</name>
</gene>